<reference evidence="2" key="1">
    <citation type="submission" date="2013-09" db="EMBL/GenBank/DDBJ databases">
        <title>Corchorus olitorius genome sequencing.</title>
        <authorList>
            <person name="Alam M."/>
            <person name="Haque M.S."/>
            <person name="Islam M.S."/>
            <person name="Emdad E.M."/>
            <person name="Islam M.M."/>
            <person name="Ahmed B."/>
            <person name="Halim A."/>
            <person name="Hossen Q.M.M."/>
            <person name="Hossain M.Z."/>
            <person name="Ahmed R."/>
            <person name="Khan M.M."/>
            <person name="Islam R."/>
            <person name="Rashid M.M."/>
            <person name="Khan S.A."/>
            <person name="Rahman M.S."/>
            <person name="Alam M."/>
            <person name="Yahiya A.S."/>
            <person name="Khan M.S."/>
            <person name="Azam M.S."/>
            <person name="Haque T."/>
            <person name="Lashkar M.Z.H."/>
            <person name="Akhand A.I."/>
            <person name="Morshed G."/>
            <person name="Roy S."/>
            <person name="Uddin K.S."/>
            <person name="Rabeya T."/>
            <person name="Hossain A.S."/>
            <person name="Chowdhury A."/>
            <person name="Snigdha A.R."/>
            <person name="Mortoza M.S."/>
            <person name="Matin S.A."/>
            <person name="Hoque S.M.E."/>
            <person name="Islam M.K."/>
            <person name="Roy D.K."/>
            <person name="Haider R."/>
            <person name="Moosa M.M."/>
            <person name="Elias S.M."/>
            <person name="Hasan A.M."/>
            <person name="Jahan S."/>
            <person name="Shafiuddin M."/>
            <person name="Mahmood N."/>
            <person name="Shommy N.S."/>
        </authorList>
    </citation>
    <scope>NUCLEOTIDE SEQUENCE [LARGE SCALE GENOMIC DNA]</scope>
    <source>
        <strain evidence="2">cv. O-4</strain>
    </source>
</reference>
<dbReference type="OrthoDB" id="1906820at2759"/>
<keyword evidence="1" id="KW-0238">DNA-binding</keyword>
<proteinExistence type="predicted"/>
<dbReference type="Proteomes" id="UP000187203">
    <property type="component" value="Unassembled WGS sequence"/>
</dbReference>
<comment type="caution">
    <text evidence="1">The sequence shown here is derived from an EMBL/GenBank/DDBJ whole genome shotgun (WGS) entry which is preliminary data.</text>
</comment>
<organism evidence="1 2">
    <name type="scientific">Corchorus olitorius</name>
    <dbReference type="NCBI Taxonomy" id="93759"/>
    <lineage>
        <taxon>Eukaryota</taxon>
        <taxon>Viridiplantae</taxon>
        <taxon>Streptophyta</taxon>
        <taxon>Embryophyta</taxon>
        <taxon>Tracheophyta</taxon>
        <taxon>Spermatophyta</taxon>
        <taxon>Magnoliopsida</taxon>
        <taxon>eudicotyledons</taxon>
        <taxon>Gunneridae</taxon>
        <taxon>Pentapetalae</taxon>
        <taxon>rosids</taxon>
        <taxon>malvids</taxon>
        <taxon>Malvales</taxon>
        <taxon>Malvaceae</taxon>
        <taxon>Grewioideae</taxon>
        <taxon>Apeibeae</taxon>
        <taxon>Corchorus</taxon>
    </lineage>
</organism>
<gene>
    <name evidence="1" type="ORF">COLO4_35822</name>
</gene>
<name>A0A1R3GDA7_9ROSI</name>
<sequence length="82" mass="9333">MELKESSKAAAIEELLGRLVWLMRLNEHDRGRNIVGLIRVAPTWRPPAEHSYKVNTDAAFFASRNEAGLGVTLRDWRGQVFL</sequence>
<dbReference type="AlphaFoldDB" id="A0A1R3GDA7"/>
<accession>A0A1R3GDA7</accession>
<protein>
    <submittedName>
        <fullName evidence="1">Replication protein A 70 kDa DNA-binding subunit</fullName>
    </submittedName>
</protein>
<evidence type="ECO:0000313" key="2">
    <source>
        <dbReference type="Proteomes" id="UP000187203"/>
    </source>
</evidence>
<keyword evidence="2" id="KW-1185">Reference proteome</keyword>
<evidence type="ECO:0000313" key="1">
    <source>
        <dbReference type="EMBL" id="OMO56047.1"/>
    </source>
</evidence>
<dbReference type="GO" id="GO:0003677">
    <property type="term" value="F:DNA binding"/>
    <property type="evidence" value="ECO:0007669"/>
    <property type="project" value="UniProtKB-KW"/>
</dbReference>
<dbReference type="EMBL" id="AWUE01022799">
    <property type="protein sequence ID" value="OMO56047.1"/>
    <property type="molecule type" value="Genomic_DNA"/>
</dbReference>